<name>A0AAN8GHA2_9TELE</name>
<dbReference type="EMBL" id="JAULUE010002065">
    <property type="protein sequence ID" value="KAK5878273.1"/>
    <property type="molecule type" value="Genomic_DNA"/>
</dbReference>
<evidence type="ECO:0000313" key="2">
    <source>
        <dbReference type="Proteomes" id="UP001335648"/>
    </source>
</evidence>
<gene>
    <name evidence="1" type="ORF">CesoFtcFv8_023693</name>
</gene>
<sequence>MYEPRSPPDRSPSPPLGSRFLVTGVGMSEGRVGGVVVEEEEEEEEVVVGGVGGAEEVMVLMMSLLLFLGLGV</sequence>
<dbReference type="AlphaFoldDB" id="A0AAN8GHA2"/>
<organism evidence="1 2">
    <name type="scientific">Champsocephalus esox</name>
    <name type="common">pike icefish</name>
    <dbReference type="NCBI Taxonomy" id="159716"/>
    <lineage>
        <taxon>Eukaryota</taxon>
        <taxon>Metazoa</taxon>
        <taxon>Chordata</taxon>
        <taxon>Craniata</taxon>
        <taxon>Vertebrata</taxon>
        <taxon>Euteleostomi</taxon>
        <taxon>Actinopterygii</taxon>
        <taxon>Neopterygii</taxon>
        <taxon>Teleostei</taxon>
        <taxon>Neoteleostei</taxon>
        <taxon>Acanthomorphata</taxon>
        <taxon>Eupercaria</taxon>
        <taxon>Perciformes</taxon>
        <taxon>Notothenioidei</taxon>
        <taxon>Channichthyidae</taxon>
        <taxon>Champsocephalus</taxon>
    </lineage>
</organism>
<protein>
    <submittedName>
        <fullName evidence="1">Uncharacterized protein</fullName>
    </submittedName>
</protein>
<keyword evidence="2" id="KW-1185">Reference proteome</keyword>
<accession>A0AAN8GHA2</accession>
<proteinExistence type="predicted"/>
<comment type="caution">
    <text evidence="1">The sequence shown here is derived from an EMBL/GenBank/DDBJ whole genome shotgun (WGS) entry which is preliminary data.</text>
</comment>
<reference evidence="1 2" key="1">
    <citation type="journal article" date="2023" name="Mol. Biol. Evol.">
        <title>Genomics of Secondarily Temperate Adaptation in the Only Non-Antarctic Icefish.</title>
        <authorList>
            <person name="Rivera-Colon A.G."/>
            <person name="Rayamajhi N."/>
            <person name="Minhas B.F."/>
            <person name="Madrigal G."/>
            <person name="Bilyk K.T."/>
            <person name="Yoon V."/>
            <person name="Hune M."/>
            <person name="Gregory S."/>
            <person name="Cheng C.H.C."/>
            <person name="Catchen J.M."/>
        </authorList>
    </citation>
    <scope>NUCLEOTIDE SEQUENCE [LARGE SCALE GENOMIC DNA]</scope>
    <source>
        <strain evidence="1">JC2023a</strain>
    </source>
</reference>
<evidence type="ECO:0000313" key="1">
    <source>
        <dbReference type="EMBL" id="KAK5878273.1"/>
    </source>
</evidence>
<dbReference type="Proteomes" id="UP001335648">
    <property type="component" value="Unassembled WGS sequence"/>
</dbReference>